<accession>A0AAV5AAN4</accession>
<feature type="compositionally biased region" description="Basic and acidic residues" evidence="1">
    <location>
        <begin position="407"/>
        <end position="416"/>
    </location>
</feature>
<protein>
    <submittedName>
        <fullName evidence="2">Uncharacterized protein</fullName>
    </submittedName>
</protein>
<feature type="region of interest" description="Disordered" evidence="1">
    <location>
        <begin position="91"/>
        <end position="121"/>
    </location>
</feature>
<comment type="caution">
    <text evidence="2">The sequence shown here is derived from an EMBL/GenBank/DDBJ whole genome shotgun (WGS) entry which is preliminary data.</text>
</comment>
<dbReference type="AlphaFoldDB" id="A0AAV5AAN4"/>
<evidence type="ECO:0000313" key="3">
    <source>
        <dbReference type="Proteomes" id="UP001050691"/>
    </source>
</evidence>
<feature type="region of interest" description="Disordered" evidence="1">
    <location>
        <begin position="236"/>
        <end position="272"/>
    </location>
</feature>
<evidence type="ECO:0000313" key="2">
    <source>
        <dbReference type="EMBL" id="GJJ11669.1"/>
    </source>
</evidence>
<feature type="compositionally biased region" description="Basic and acidic residues" evidence="1">
    <location>
        <begin position="428"/>
        <end position="443"/>
    </location>
</feature>
<reference evidence="2" key="1">
    <citation type="submission" date="2021-10" db="EMBL/GenBank/DDBJ databases">
        <title>De novo Genome Assembly of Clathrus columnatus (Basidiomycota, Fungi) Using Illumina and Nanopore Sequence Data.</title>
        <authorList>
            <person name="Ogiso-Tanaka E."/>
            <person name="Itagaki H."/>
            <person name="Hosoya T."/>
            <person name="Hosaka K."/>
        </authorList>
    </citation>
    <scope>NUCLEOTIDE SEQUENCE</scope>
    <source>
        <strain evidence="2">MO-923</strain>
    </source>
</reference>
<feature type="region of interest" description="Disordered" evidence="1">
    <location>
        <begin position="138"/>
        <end position="165"/>
    </location>
</feature>
<proteinExistence type="predicted"/>
<gene>
    <name evidence="2" type="ORF">Clacol_005905</name>
</gene>
<feature type="region of interest" description="Disordered" evidence="1">
    <location>
        <begin position="399"/>
        <end position="443"/>
    </location>
</feature>
<feature type="compositionally biased region" description="Low complexity" evidence="1">
    <location>
        <begin position="106"/>
        <end position="121"/>
    </location>
</feature>
<feature type="compositionally biased region" description="Polar residues" evidence="1">
    <location>
        <begin position="248"/>
        <end position="261"/>
    </location>
</feature>
<dbReference type="EMBL" id="BPWL01000006">
    <property type="protein sequence ID" value="GJJ11669.1"/>
    <property type="molecule type" value="Genomic_DNA"/>
</dbReference>
<organism evidence="2 3">
    <name type="scientific">Clathrus columnatus</name>
    <dbReference type="NCBI Taxonomy" id="1419009"/>
    <lineage>
        <taxon>Eukaryota</taxon>
        <taxon>Fungi</taxon>
        <taxon>Dikarya</taxon>
        <taxon>Basidiomycota</taxon>
        <taxon>Agaricomycotina</taxon>
        <taxon>Agaricomycetes</taxon>
        <taxon>Phallomycetidae</taxon>
        <taxon>Phallales</taxon>
        <taxon>Clathraceae</taxon>
        <taxon>Clathrus</taxon>
    </lineage>
</organism>
<evidence type="ECO:0000256" key="1">
    <source>
        <dbReference type="SAM" id="MobiDB-lite"/>
    </source>
</evidence>
<keyword evidence="3" id="KW-1185">Reference proteome</keyword>
<name>A0AAV5AAN4_9AGAM</name>
<sequence length="443" mass="50432">MPHKRFNGTNSMFENSQNQYMSLLEQQHPRCDEFASGLNINGTGTKSKSTDSDLIGEVFPSLSSKTVKPPTLPSHDSDLDVTLRRTRKVLGPLENEHLSRLQTHAPSSSKQNVSSKSDSGSVYSMSSSIGSIYPDRSRFRPILGDTRSGKRTENIDMPSEPIDSDTIQPLQVHLGRQEIEIIPEHHANSNVIPFQLMFVNAMNSFQQIIIITLFTLFDILFRFIHYLYLQYSSSKSSVGDDYYRDDSPSQVDGTIPSSLEPSPQIDDETDDEDEQFVEISLTGSLPESTYESNNPYHYQEQQQPYRHYHYHQPNIDSFFTPRGGADPTIDRSYLVPGYSLTKVNAHGDIPLLNFEPKCLARYRYPKWDFYRIQSESQSEVSSVSGRNHMEVTITEVRVPFEDQNLPEEDKVKKESYDDGGDGDVVQNRNEKAKVKSEAKEYEI</sequence>
<dbReference type="Proteomes" id="UP001050691">
    <property type="component" value="Unassembled WGS sequence"/>
</dbReference>